<gene>
    <name evidence="3" type="ORF">ABC228_09840</name>
</gene>
<comment type="caution">
    <text evidence="3">The sequence shown here is derived from an EMBL/GenBank/DDBJ whole genome shotgun (WGS) entry which is preliminary data.</text>
</comment>
<dbReference type="Pfam" id="PF13115">
    <property type="entry name" value="YtkA"/>
    <property type="match status" value="2"/>
</dbReference>
<protein>
    <submittedName>
        <fullName evidence="3">FixH family protein</fullName>
    </submittedName>
</protein>
<dbReference type="EMBL" id="JBDIML010000003">
    <property type="protein sequence ID" value="MEN2767490.1"/>
    <property type="molecule type" value="Genomic_DNA"/>
</dbReference>
<name>A0ABU9XGU3_9BACI</name>
<dbReference type="PROSITE" id="PS51257">
    <property type="entry name" value="PROKAR_LIPOPROTEIN"/>
    <property type="match status" value="1"/>
</dbReference>
<sequence length="262" mass="29812">MKKRHLLLLIVSIGILLLAACGKEETGENKDEESVPEMIEVEILTNPEMNQLQPNETITISAKVTQGGEAVNDANEVRFEFWKDGQASEEHEMINGEFQSDGIYAIEKMVQEPGTYYVIAHVTAREMHKMPKQELVIGEIEHSTDKEQDEHEHDSGEESNHDHHASSDLMLHIMVDSTVDKDQEIALVGHIQQEEQPVSEADVDFEIWKAGTEKHEYVEATEEVQGEYTANYTFVEAGEYTIKLHFKKDDLHDHQETTITVQ</sequence>
<proteinExistence type="predicted"/>
<evidence type="ECO:0000313" key="3">
    <source>
        <dbReference type="EMBL" id="MEN2767490.1"/>
    </source>
</evidence>
<organism evidence="3 4">
    <name type="scientific">Ornithinibacillus xuwenensis</name>
    <dbReference type="NCBI Taxonomy" id="3144668"/>
    <lineage>
        <taxon>Bacteria</taxon>
        <taxon>Bacillati</taxon>
        <taxon>Bacillota</taxon>
        <taxon>Bacilli</taxon>
        <taxon>Bacillales</taxon>
        <taxon>Bacillaceae</taxon>
        <taxon>Ornithinibacillus</taxon>
    </lineage>
</organism>
<keyword evidence="4" id="KW-1185">Reference proteome</keyword>
<evidence type="ECO:0000313" key="4">
    <source>
        <dbReference type="Proteomes" id="UP001444625"/>
    </source>
</evidence>
<dbReference type="Proteomes" id="UP001444625">
    <property type="component" value="Unassembled WGS sequence"/>
</dbReference>
<dbReference type="Gene3D" id="2.60.40.10">
    <property type="entry name" value="Immunoglobulins"/>
    <property type="match status" value="1"/>
</dbReference>
<evidence type="ECO:0000256" key="1">
    <source>
        <dbReference type="SAM" id="MobiDB-lite"/>
    </source>
</evidence>
<dbReference type="InterPro" id="IPR032693">
    <property type="entry name" value="YtkA-like_dom"/>
</dbReference>
<feature type="domain" description="YtkA-like" evidence="2">
    <location>
        <begin position="38"/>
        <end position="121"/>
    </location>
</feature>
<dbReference type="RefSeq" id="WP_345824965.1">
    <property type="nucleotide sequence ID" value="NZ_JBDIML010000003.1"/>
</dbReference>
<reference evidence="3 4" key="1">
    <citation type="submission" date="2024-05" db="EMBL/GenBank/DDBJ databases">
        <authorList>
            <person name="Haq I."/>
            <person name="Ullah Z."/>
            <person name="Ahmad R."/>
            <person name="Li M."/>
            <person name="Tong Y."/>
        </authorList>
    </citation>
    <scope>NUCLEOTIDE SEQUENCE [LARGE SCALE GENOMIC DNA]</scope>
    <source>
        <strain evidence="3 4">16A2E</strain>
    </source>
</reference>
<feature type="region of interest" description="Disordered" evidence="1">
    <location>
        <begin position="144"/>
        <end position="164"/>
    </location>
</feature>
<feature type="domain" description="YtkA-like" evidence="2">
    <location>
        <begin position="165"/>
        <end position="245"/>
    </location>
</feature>
<evidence type="ECO:0000259" key="2">
    <source>
        <dbReference type="Pfam" id="PF13115"/>
    </source>
</evidence>
<accession>A0ABU9XGU3</accession>
<dbReference type="InterPro" id="IPR013783">
    <property type="entry name" value="Ig-like_fold"/>
</dbReference>